<proteinExistence type="predicted"/>
<gene>
    <name evidence="7" type="ORF">ILP92_14945</name>
</gene>
<keyword evidence="3 6" id="KW-0812">Transmembrane</keyword>
<dbReference type="GO" id="GO:0015171">
    <property type="term" value="F:amino acid transmembrane transporter activity"/>
    <property type="evidence" value="ECO:0007669"/>
    <property type="project" value="TreeGrafter"/>
</dbReference>
<keyword evidence="8" id="KW-1185">Reference proteome</keyword>
<feature type="transmembrane region" description="Helical" evidence="6">
    <location>
        <begin position="120"/>
        <end position="137"/>
    </location>
</feature>
<evidence type="ECO:0000256" key="5">
    <source>
        <dbReference type="ARBA" id="ARBA00023136"/>
    </source>
</evidence>
<evidence type="ECO:0000256" key="3">
    <source>
        <dbReference type="ARBA" id="ARBA00022692"/>
    </source>
</evidence>
<evidence type="ECO:0000313" key="7">
    <source>
        <dbReference type="EMBL" id="MBJ3764045.1"/>
    </source>
</evidence>
<evidence type="ECO:0000256" key="6">
    <source>
        <dbReference type="SAM" id="Phobius"/>
    </source>
</evidence>
<organism evidence="7 8">
    <name type="scientific">Palleronia pontilimi</name>
    <dbReference type="NCBI Taxonomy" id="1964209"/>
    <lineage>
        <taxon>Bacteria</taxon>
        <taxon>Pseudomonadati</taxon>
        <taxon>Pseudomonadota</taxon>
        <taxon>Alphaproteobacteria</taxon>
        <taxon>Rhodobacterales</taxon>
        <taxon>Roseobacteraceae</taxon>
        <taxon>Palleronia</taxon>
    </lineage>
</organism>
<dbReference type="Proteomes" id="UP000642488">
    <property type="component" value="Unassembled WGS sequence"/>
</dbReference>
<dbReference type="InterPro" id="IPR001123">
    <property type="entry name" value="LeuE-type"/>
</dbReference>
<evidence type="ECO:0000313" key="8">
    <source>
        <dbReference type="Proteomes" id="UP000642488"/>
    </source>
</evidence>
<protein>
    <submittedName>
        <fullName evidence="7">LysE family translocator</fullName>
    </submittedName>
</protein>
<dbReference type="PANTHER" id="PTHR30086">
    <property type="entry name" value="ARGININE EXPORTER PROTEIN ARGO"/>
    <property type="match status" value="1"/>
</dbReference>
<evidence type="ECO:0000256" key="4">
    <source>
        <dbReference type="ARBA" id="ARBA00022989"/>
    </source>
</evidence>
<accession>A0A934IK49</accession>
<feature type="transmembrane region" description="Helical" evidence="6">
    <location>
        <begin position="185"/>
        <end position="206"/>
    </location>
</feature>
<feature type="transmembrane region" description="Helical" evidence="6">
    <location>
        <begin position="47"/>
        <end position="64"/>
    </location>
</feature>
<keyword evidence="4 6" id="KW-1133">Transmembrane helix</keyword>
<evidence type="ECO:0000256" key="2">
    <source>
        <dbReference type="ARBA" id="ARBA00022475"/>
    </source>
</evidence>
<reference evidence="7" key="1">
    <citation type="submission" date="2020-12" db="EMBL/GenBank/DDBJ databases">
        <title>Bacterial taxonomy.</title>
        <authorList>
            <person name="Pan X."/>
        </authorList>
    </citation>
    <scope>NUCLEOTIDE SEQUENCE</scope>
    <source>
        <strain evidence="7">KCTC 52957</strain>
    </source>
</reference>
<feature type="transmembrane region" description="Helical" evidence="6">
    <location>
        <begin position="157"/>
        <end position="178"/>
    </location>
</feature>
<dbReference type="Pfam" id="PF01810">
    <property type="entry name" value="LysE"/>
    <property type="match status" value="1"/>
</dbReference>
<feature type="transmembrane region" description="Helical" evidence="6">
    <location>
        <begin position="90"/>
        <end position="108"/>
    </location>
</feature>
<dbReference type="EMBL" id="JAEKPD010000016">
    <property type="protein sequence ID" value="MBJ3764045.1"/>
    <property type="molecule type" value="Genomic_DNA"/>
</dbReference>
<evidence type="ECO:0000256" key="1">
    <source>
        <dbReference type="ARBA" id="ARBA00004651"/>
    </source>
</evidence>
<sequence>MAPSGAILVRYFWKDEAGAGPDCAASGSRAVGVGCHADTIRDRRCPAVAETIAALIVFLFPLAYSPGPGNLFFAASGARFGFRATVPANLGYHLATFGLTLALGHSALAAMDRFDRAFELMRWAGAIYVLWLAIGLMRAGSGAEAQVARPAGAIDGALLLVLNPKAYVIIGLMFSQFLARDGASLALIATVFTLNNLLAFVLWIAAGDRLAALFRTPRSARWLNAGFGLALAGVALWMLAG</sequence>
<dbReference type="AlphaFoldDB" id="A0A934IK49"/>
<keyword evidence="5 6" id="KW-0472">Membrane</keyword>
<dbReference type="GO" id="GO:0005886">
    <property type="term" value="C:plasma membrane"/>
    <property type="evidence" value="ECO:0007669"/>
    <property type="project" value="UniProtKB-SubCell"/>
</dbReference>
<comment type="subcellular location">
    <subcellularLocation>
        <location evidence="1">Cell membrane</location>
        <topology evidence="1">Multi-pass membrane protein</topology>
    </subcellularLocation>
</comment>
<keyword evidence="2" id="KW-1003">Cell membrane</keyword>
<feature type="transmembrane region" description="Helical" evidence="6">
    <location>
        <begin position="222"/>
        <end position="240"/>
    </location>
</feature>
<dbReference type="PANTHER" id="PTHR30086:SF20">
    <property type="entry name" value="ARGININE EXPORTER PROTEIN ARGO-RELATED"/>
    <property type="match status" value="1"/>
</dbReference>
<name>A0A934IK49_9RHOB</name>
<comment type="caution">
    <text evidence="7">The sequence shown here is derived from an EMBL/GenBank/DDBJ whole genome shotgun (WGS) entry which is preliminary data.</text>
</comment>